<dbReference type="GO" id="GO:0000287">
    <property type="term" value="F:magnesium ion binding"/>
    <property type="evidence" value="ECO:0007669"/>
    <property type="project" value="InterPro"/>
</dbReference>
<evidence type="ECO:0000256" key="1">
    <source>
        <dbReference type="ARBA" id="ARBA00001946"/>
    </source>
</evidence>
<dbReference type="EMBL" id="CAAGWG010000021">
    <property type="protein sequence ID" value="VGD35041.1"/>
    <property type="molecule type" value="Genomic_DNA"/>
</dbReference>
<keyword evidence="4 15" id="KW-0540">Nuclease</keyword>
<evidence type="ECO:0000256" key="8">
    <source>
        <dbReference type="ARBA" id="ARBA00022801"/>
    </source>
</evidence>
<evidence type="ECO:0000313" key="18">
    <source>
        <dbReference type="Proteomes" id="UP000294876"/>
    </source>
</evidence>
<comment type="function">
    <text evidence="15">Endonuclease that resolves Holliday junction intermediates made during homologous genetic recombination and DNA repair. Exhibits sequence and structure-selective cleavage of four-way DNA junctions, where it introduces symmetrical nicks in two strands of the same polarity at the 5' side of dinucleotides. Corrects the defects in genetic recombination and DNA repair associated with inactivation of ruvAB or ruvC.</text>
</comment>
<comment type="subunit">
    <text evidence="2">Homodimer.</text>
</comment>
<keyword evidence="10" id="KW-0233">DNA recombination</keyword>
<sequence length="132" mass="14712">MKFILPFPPSVNSYWRSPNKGTAKGKLLVSEAGRKFKHAVRAAIIEQLKAVPKPSASPAEVVIVLHPPDYRRRDLDNYNKALFDALTYAGIWEDDSQVKRMTIEWGENAKGGRVEITITAFNKVLDVCSVVG</sequence>
<dbReference type="Pfam" id="PF05866">
    <property type="entry name" value="RusA"/>
    <property type="match status" value="1"/>
</dbReference>
<evidence type="ECO:0000256" key="10">
    <source>
        <dbReference type="ARBA" id="ARBA00023172"/>
    </source>
</evidence>
<comment type="similarity">
    <text evidence="15">Belongs to the rusA family.</text>
</comment>
<dbReference type="InterPro" id="IPR008822">
    <property type="entry name" value="Endonuclease_RusA-like"/>
</dbReference>
<evidence type="ECO:0000256" key="3">
    <source>
        <dbReference type="ARBA" id="ARBA00014885"/>
    </source>
</evidence>
<reference evidence="17 18" key="1">
    <citation type="submission" date="2019-03" db="EMBL/GenBank/DDBJ databases">
        <authorList>
            <consortium name="Pathogen Informatics"/>
        </authorList>
    </citation>
    <scope>NUCLEOTIDE SEQUENCE</scope>
    <source>
        <strain evidence="16 18">5012STDY7312589</strain>
        <strain evidence="17">5012STDY7626360</strain>
    </source>
</reference>
<evidence type="ECO:0000313" key="17">
    <source>
        <dbReference type="EMBL" id="VGM28739.1"/>
    </source>
</evidence>
<dbReference type="GO" id="GO:0006310">
    <property type="term" value="P:DNA recombination"/>
    <property type="evidence" value="ECO:0007669"/>
    <property type="project" value="UniProtKB-KW"/>
</dbReference>
<gene>
    <name evidence="17" type="primary">rusA</name>
    <name evidence="16" type="ORF">SAMEA104567804_04493</name>
    <name evidence="17" type="ORF">SAMEA4873561_00681</name>
</gene>
<dbReference type="Gene3D" id="3.30.1330.70">
    <property type="entry name" value="Holliday junction resolvase RusA"/>
    <property type="match status" value="1"/>
</dbReference>
<evidence type="ECO:0000256" key="9">
    <source>
        <dbReference type="ARBA" id="ARBA00022842"/>
    </source>
</evidence>
<evidence type="ECO:0000256" key="6">
    <source>
        <dbReference type="ARBA" id="ARBA00022759"/>
    </source>
</evidence>
<keyword evidence="8 15" id="KW-0378">Hydrolase</keyword>
<organism evidence="17">
    <name type="scientific">Klebsiella pneumoniae</name>
    <dbReference type="NCBI Taxonomy" id="573"/>
    <lineage>
        <taxon>Bacteria</taxon>
        <taxon>Pseudomonadati</taxon>
        <taxon>Pseudomonadota</taxon>
        <taxon>Gammaproteobacteria</taxon>
        <taxon>Enterobacterales</taxon>
        <taxon>Enterobacteriaceae</taxon>
        <taxon>Klebsiella/Raoultella group</taxon>
        <taxon>Klebsiella</taxon>
        <taxon>Klebsiella pneumoniae complex</taxon>
    </lineage>
</organism>
<evidence type="ECO:0000313" key="16">
    <source>
        <dbReference type="EMBL" id="VGD35041.1"/>
    </source>
</evidence>
<protein>
    <recommendedName>
        <fullName evidence="3 15">Crossover junction endodeoxyribonuclease rusA</fullName>
        <ecNumber evidence="14 15">3.1.21.10</ecNumber>
    </recommendedName>
</protein>
<dbReference type="RefSeq" id="WP_023343179.1">
    <property type="nucleotide sequence ID" value="NZ_BIGI01000018.1"/>
</dbReference>
<evidence type="ECO:0000256" key="2">
    <source>
        <dbReference type="ARBA" id="ARBA00011738"/>
    </source>
</evidence>
<keyword evidence="5" id="KW-0479">Metal-binding</keyword>
<dbReference type="InterPro" id="IPR016281">
    <property type="entry name" value="Endonuclease_RusA"/>
</dbReference>
<keyword evidence="6 15" id="KW-0255">Endonuclease</keyword>
<proteinExistence type="inferred from homology"/>
<keyword evidence="7 15" id="KW-0227">DNA damage</keyword>
<dbReference type="AlphaFoldDB" id="A0A486TQR5"/>
<comment type="cofactor">
    <cofactor evidence="1">
        <name>Mg(2+)</name>
        <dbReference type="ChEBI" id="CHEBI:18420"/>
    </cofactor>
</comment>
<dbReference type="EC" id="3.1.21.10" evidence="14 15"/>
<evidence type="ECO:0000256" key="13">
    <source>
        <dbReference type="ARBA" id="ARBA00029354"/>
    </source>
</evidence>
<keyword evidence="9" id="KW-0460">Magnesium</keyword>
<evidence type="ECO:0000256" key="12">
    <source>
        <dbReference type="ARBA" id="ARBA00024745"/>
    </source>
</evidence>
<evidence type="ECO:0000256" key="7">
    <source>
        <dbReference type="ARBA" id="ARBA00022763"/>
    </source>
</evidence>
<accession>A0A486TQR5</accession>
<dbReference type="PIRSF" id="PIRSF001007">
    <property type="entry name" value="RusA"/>
    <property type="match status" value="1"/>
</dbReference>
<evidence type="ECO:0000256" key="5">
    <source>
        <dbReference type="ARBA" id="ARBA00022723"/>
    </source>
</evidence>
<evidence type="ECO:0000256" key="15">
    <source>
        <dbReference type="PIRNR" id="PIRNR001007"/>
    </source>
</evidence>
<dbReference type="SUPFAM" id="SSF103084">
    <property type="entry name" value="Holliday junction resolvase RusA"/>
    <property type="match status" value="1"/>
</dbReference>
<evidence type="ECO:0000256" key="4">
    <source>
        <dbReference type="ARBA" id="ARBA00022722"/>
    </source>
</evidence>
<evidence type="ECO:0000256" key="14">
    <source>
        <dbReference type="ARBA" id="ARBA00029488"/>
    </source>
</evidence>
<comment type="catalytic activity">
    <reaction evidence="13 15">
        <text>Endonucleolytic cleavage at a junction such as a reciprocal single-stranded crossover between two homologous DNA duplexes (Holliday junction).</text>
        <dbReference type="EC" id="3.1.21.10"/>
    </reaction>
</comment>
<dbReference type="Proteomes" id="UP000294876">
    <property type="component" value="Unassembled WGS sequence"/>
</dbReference>
<dbReference type="GO" id="GO:0006281">
    <property type="term" value="P:DNA repair"/>
    <property type="evidence" value="ECO:0007669"/>
    <property type="project" value="UniProtKB-KW"/>
</dbReference>
<name>A0A486TQR5_KLEPN</name>
<keyword evidence="11 15" id="KW-0234">DNA repair</keyword>
<evidence type="ECO:0000256" key="11">
    <source>
        <dbReference type="ARBA" id="ARBA00023204"/>
    </source>
</evidence>
<comment type="function">
    <text evidence="12">Endonuclease that resolves Holliday junction intermediates made during homologous genetic recombination and DNA repair. Exhibits sequence and structure-selective cleavage of four-way DNA junctions, where it introduces symmetrical nicks in two strands of the same polarity at the 5' side of CC dinucleotides. Corrects the defects in genetic recombination and DNA repair associated with inactivation of RuvAB or RuvC.</text>
</comment>
<dbReference type="EMBL" id="CAAHDG010000002">
    <property type="protein sequence ID" value="VGM28739.1"/>
    <property type="molecule type" value="Genomic_DNA"/>
</dbReference>
<dbReference type="InterPro" id="IPR036614">
    <property type="entry name" value="RusA-like_sf"/>
</dbReference>
<dbReference type="GO" id="GO:0008821">
    <property type="term" value="F:crossover junction DNA endonuclease activity"/>
    <property type="evidence" value="ECO:0007669"/>
    <property type="project" value="UniProtKB-EC"/>
</dbReference>